<protein>
    <recommendedName>
        <fullName evidence="5">Wadjet protein JetD C-terminal domain-containing protein</fullName>
    </recommendedName>
</protein>
<dbReference type="InterPro" id="IPR024534">
    <property type="entry name" value="JetD_C"/>
</dbReference>
<dbReference type="Pfam" id="PF11795">
    <property type="entry name" value="DUF3322"/>
    <property type="match status" value="1"/>
</dbReference>
<gene>
    <name evidence="3" type="ORF">HZU40_11980</name>
</gene>
<dbReference type="Proteomes" id="UP000515498">
    <property type="component" value="Chromosome"/>
</dbReference>
<evidence type="ECO:0000259" key="1">
    <source>
        <dbReference type="Pfam" id="PF09983"/>
    </source>
</evidence>
<feature type="domain" description="DUF3322" evidence="2">
    <location>
        <begin position="23"/>
        <end position="193"/>
    </location>
</feature>
<feature type="domain" description="Wadjet protein JetD C-terminal" evidence="1">
    <location>
        <begin position="215"/>
        <end position="394"/>
    </location>
</feature>
<dbReference type="EMBL" id="CP059894">
    <property type="protein sequence ID" value="QNJ94891.1"/>
    <property type="molecule type" value="Genomic_DNA"/>
</dbReference>
<organism evidence="3 4">
    <name type="scientific">Mycolicibacterium fluoranthenivorans</name>
    <dbReference type="NCBI Taxonomy" id="258505"/>
    <lineage>
        <taxon>Bacteria</taxon>
        <taxon>Bacillati</taxon>
        <taxon>Actinomycetota</taxon>
        <taxon>Actinomycetes</taxon>
        <taxon>Mycobacteriales</taxon>
        <taxon>Mycobacteriaceae</taxon>
        <taxon>Mycolicibacterium</taxon>
    </lineage>
</organism>
<evidence type="ECO:0008006" key="5">
    <source>
        <dbReference type="Google" id="ProtNLM"/>
    </source>
</evidence>
<accession>A0A7G8PKM5</accession>
<dbReference type="RefSeq" id="WP_187098488.1">
    <property type="nucleotide sequence ID" value="NZ_CP059894.1"/>
</dbReference>
<evidence type="ECO:0000313" key="4">
    <source>
        <dbReference type="Proteomes" id="UP000515498"/>
    </source>
</evidence>
<dbReference type="KEGG" id="mflu:HZU40_11980"/>
<name>A0A7G8PKM5_9MYCO</name>
<evidence type="ECO:0000259" key="2">
    <source>
        <dbReference type="Pfam" id="PF11795"/>
    </source>
</evidence>
<dbReference type="Pfam" id="PF09983">
    <property type="entry name" value="JetD_C"/>
    <property type="match status" value="1"/>
</dbReference>
<dbReference type="InterPro" id="IPR024537">
    <property type="entry name" value="DUF3322"/>
</dbReference>
<reference evidence="3 4" key="1">
    <citation type="submission" date="2020-07" db="EMBL/GenBank/DDBJ databases">
        <title>Draft genome sequence of four isobutane-metabolizing strains capable of cometabolically degrading diverse ether contaminants.</title>
        <authorList>
            <person name="Chen W."/>
            <person name="Faulkner N."/>
            <person name="Smith C."/>
            <person name="Hyman M."/>
        </authorList>
    </citation>
    <scope>NUCLEOTIDE SEQUENCE [LARGE SCALE GENOMIC DNA]</scope>
    <source>
        <strain evidence="3 4">2A</strain>
    </source>
</reference>
<proteinExistence type="predicted"/>
<dbReference type="AlphaFoldDB" id="A0A7G8PKM5"/>
<sequence>MLTVEDAIVEAVAVCRRKKLTWARGIDIDLGPLRIALGAPKKLHTLDEAIDAQRRWAAWRLAIEGGLSGQVTPVRRKHPHKLDPVDIAETWELSIEQAWNYCPELQDEYLAATARFTQAAEHPATNWESPTDIPDGAANKIAQLGEDDWVSALEVINRLSAGPGQAIMVRQLAVPGVHSKWIENNASLLCTLLGLAKAGPDDGPPLDRLLRYVGIQAKEAPVHVALRCPKLRAAAAQLGAFHAPIRALNNSTIDPPVLLIIENDEPGYTITADVDRVAIIHGLGAAAPLLADLNWCRTARVLYWGDIDRAGLSILATLRRAGIEVTSVLMDPDTLERFRDNAHNTESQKTSLEVPVELTNTERTLYQQLNDHHQDDGLDWQLEQEAIDPQYALEAIIAAVELPSARRAGAI</sequence>
<evidence type="ECO:0000313" key="3">
    <source>
        <dbReference type="EMBL" id="QNJ94891.1"/>
    </source>
</evidence>